<dbReference type="OrthoDB" id="631057at2759"/>
<dbReference type="InParanoid" id="A0A2P5FXQ1"/>
<proteinExistence type="predicted"/>
<feature type="compositionally biased region" description="Basic and acidic residues" evidence="1">
    <location>
        <begin position="1"/>
        <end position="15"/>
    </location>
</feature>
<dbReference type="STRING" id="63057.A0A2P5FXQ1"/>
<sequence length="93" mass="10319">MASQKREDDADERASGPEVSSSCRRKKNFGSGSFVSDLRDHFHEFLSASAAEHRTCFKDTIHKIFKTSKVVKENSGGRIEGEVSLPLQTTMAD</sequence>
<dbReference type="AlphaFoldDB" id="A0A2P5FXQ1"/>
<dbReference type="PANTHER" id="PTHR33622:SF20">
    <property type="match status" value="1"/>
</dbReference>
<accession>A0A2P5FXQ1</accession>
<reference evidence="3" key="1">
    <citation type="submission" date="2016-06" db="EMBL/GenBank/DDBJ databases">
        <title>Parallel loss of symbiosis genes in relatives of nitrogen-fixing non-legume Parasponia.</title>
        <authorList>
            <person name="Van Velzen R."/>
            <person name="Holmer R."/>
            <person name="Bu F."/>
            <person name="Rutten L."/>
            <person name="Van Zeijl A."/>
            <person name="Liu W."/>
            <person name="Santuari L."/>
            <person name="Cao Q."/>
            <person name="Sharma T."/>
            <person name="Shen D."/>
            <person name="Roswanjaya Y."/>
            <person name="Wardhani T."/>
            <person name="Kalhor M.S."/>
            <person name="Jansen J."/>
            <person name="Van den Hoogen J."/>
            <person name="Gungor B."/>
            <person name="Hartog M."/>
            <person name="Hontelez J."/>
            <person name="Verver J."/>
            <person name="Yang W.-C."/>
            <person name="Schijlen E."/>
            <person name="Repin R."/>
            <person name="Schilthuizen M."/>
            <person name="Schranz E."/>
            <person name="Heidstra R."/>
            <person name="Miyata K."/>
            <person name="Fedorova E."/>
            <person name="Kohlen W."/>
            <person name="Bisseling T."/>
            <person name="Smit S."/>
            <person name="Geurts R."/>
        </authorList>
    </citation>
    <scope>NUCLEOTIDE SEQUENCE [LARGE SCALE GENOMIC DNA]</scope>
    <source>
        <strain evidence="3">cv. RG33-2</strain>
    </source>
</reference>
<dbReference type="GO" id="GO:0005524">
    <property type="term" value="F:ATP binding"/>
    <property type="evidence" value="ECO:0007669"/>
    <property type="project" value="UniProtKB-KW"/>
</dbReference>
<keyword evidence="2" id="KW-0547">Nucleotide-binding</keyword>
<gene>
    <name evidence="2" type="ORF">TorRG33x02_015110</name>
</gene>
<dbReference type="Proteomes" id="UP000237000">
    <property type="component" value="Unassembled WGS sequence"/>
</dbReference>
<feature type="region of interest" description="Disordered" evidence="1">
    <location>
        <begin position="1"/>
        <end position="34"/>
    </location>
</feature>
<protein>
    <submittedName>
        <fullName evidence="2">Dipeptide transport ATP-binding protein</fullName>
    </submittedName>
</protein>
<name>A0A2P5FXQ1_TREOI</name>
<evidence type="ECO:0000256" key="1">
    <source>
        <dbReference type="SAM" id="MobiDB-lite"/>
    </source>
</evidence>
<dbReference type="EMBL" id="JXTC01000004">
    <property type="protein sequence ID" value="POO02527.1"/>
    <property type="molecule type" value="Genomic_DNA"/>
</dbReference>
<evidence type="ECO:0000313" key="3">
    <source>
        <dbReference type="Proteomes" id="UP000237000"/>
    </source>
</evidence>
<organism evidence="2 3">
    <name type="scientific">Trema orientale</name>
    <name type="common">Charcoal tree</name>
    <name type="synonym">Celtis orientalis</name>
    <dbReference type="NCBI Taxonomy" id="63057"/>
    <lineage>
        <taxon>Eukaryota</taxon>
        <taxon>Viridiplantae</taxon>
        <taxon>Streptophyta</taxon>
        <taxon>Embryophyta</taxon>
        <taxon>Tracheophyta</taxon>
        <taxon>Spermatophyta</taxon>
        <taxon>Magnoliopsida</taxon>
        <taxon>eudicotyledons</taxon>
        <taxon>Gunneridae</taxon>
        <taxon>Pentapetalae</taxon>
        <taxon>rosids</taxon>
        <taxon>fabids</taxon>
        <taxon>Rosales</taxon>
        <taxon>Cannabaceae</taxon>
        <taxon>Trema</taxon>
    </lineage>
</organism>
<comment type="caution">
    <text evidence="2">The sequence shown here is derived from an EMBL/GenBank/DDBJ whole genome shotgun (WGS) entry which is preliminary data.</text>
</comment>
<keyword evidence="2" id="KW-0067">ATP-binding</keyword>
<dbReference type="PANTHER" id="PTHR33622">
    <property type="entry name" value="OS03G0724500 PROTEIN"/>
    <property type="match status" value="1"/>
</dbReference>
<evidence type="ECO:0000313" key="2">
    <source>
        <dbReference type="EMBL" id="POO02527.1"/>
    </source>
</evidence>
<keyword evidence="3" id="KW-1185">Reference proteome</keyword>